<comment type="function">
    <text evidence="13">Catalyzes the third of the four reactions of the long-chain fatty acids elongation cycle. This endoplasmic reticulum-bound enzymatic process, allows the addition of two carbons to the chain of long- and very long-chain fatty acids/VLCFAs per cycle. This enzyme catalyzes the dehydration of the 3-hydroxyacyl-CoA intermediate into trans-2,3-enoyl-CoA, within each cycle of fatty acid elongation. Thereby, it participates to the production of VLCFAs of different chain lengths that are involved in multiple biological processes as precursors of membrane lipids and lipid mediators.</text>
</comment>
<sequence>MASLSNLYLFVYNSVQALGWAIALFRIVIDFVSTKSINGAYASAGDLICLLQTLGFIEVLHGALGIVPSGFLFPLMQWGGRTHFVIAIVHRLLEVQESPAVFITFVAWCCMEIIRYPFYALSCLGKCPSFITYLRYTAFIVIYPIGVLGEMWIMYQSLPVIMEKNLYANYFSALPFTYYTFVKVVLISYPFLWLQLYLYLFKQRRSKLRTRNEKQKKRK</sequence>
<name>A0A9R1WXS7_LACSA</name>
<evidence type="ECO:0000256" key="12">
    <source>
        <dbReference type="ARBA" id="ARBA00023239"/>
    </source>
</evidence>
<comment type="catalytic activity">
    <reaction evidence="13">
        <text>a very-long-chain (3R)-3-hydroxyacyl-CoA = a very-long-chain (2E)-enoyl-CoA + H2O</text>
        <dbReference type="Rhea" id="RHEA:45812"/>
        <dbReference type="ChEBI" id="CHEBI:15377"/>
        <dbReference type="ChEBI" id="CHEBI:83728"/>
        <dbReference type="ChEBI" id="CHEBI:85440"/>
        <dbReference type="EC" id="4.2.1.134"/>
    </reaction>
</comment>
<reference evidence="14 15" key="1">
    <citation type="journal article" date="2017" name="Nat. Commun.">
        <title>Genome assembly with in vitro proximity ligation data and whole-genome triplication in lettuce.</title>
        <authorList>
            <person name="Reyes-Chin-Wo S."/>
            <person name="Wang Z."/>
            <person name="Yang X."/>
            <person name="Kozik A."/>
            <person name="Arikit S."/>
            <person name="Song C."/>
            <person name="Xia L."/>
            <person name="Froenicke L."/>
            <person name="Lavelle D.O."/>
            <person name="Truco M.J."/>
            <person name="Xia R."/>
            <person name="Zhu S."/>
            <person name="Xu C."/>
            <person name="Xu H."/>
            <person name="Xu X."/>
            <person name="Cox K."/>
            <person name="Korf I."/>
            <person name="Meyers B.C."/>
            <person name="Michelmore R.W."/>
        </authorList>
    </citation>
    <scope>NUCLEOTIDE SEQUENCE [LARGE SCALE GENOMIC DNA]</scope>
    <source>
        <strain evidence="15">cv. Salinas</strain>
        <tissue evidence="14">Seedlings</tissue>
    </source>
</reference>
<comment type="pathway">
    <text evidence="2 13">Lipid metabolism; fatty acid biosynthesis.</text>
</comment>
<evidence type="ECO:0000313" key="15">
    <source>
        <dbReference type="Proteomes" id="UP000235145"/>
    </source>
</evidence>
<dbReference type="InterPro" id="IPR007482">
    <property type="entry name" value="Tyr_Pase-like_PTPLA"/>
</dbReference>
<dbReference type="GO" id="GO:0030148">
    <property type="term" value="P:sphingolipid biosynthetic process"/>
    <property type="evidence" value="ECO:0000318"/>
    <property type="project" value="GO_Central"/>
</dbReference>
<dbReference type="OrthoDB" id="46988at2759"/>
<feature type="transmembrane region" description="Helical" evidence="13">
    <location>
        <begin position="100"/>
        <end position="121"/>
    </location>
</feature>
<comment type="subcellular location">
    <subcellularLocation>
        <location evidence="13">Endoplasmic reticulum membrane</location>
        <topology evidence="13">Multi-pass membrane protein</topology>
    </subcellularLocation>
    <subcellularLocation>
        <location evidence="1">Membrane</location>
        <topology evidence="1">Multi-pass membrane protein</topology>
    </subcellularLocation>
</comment>
<keyword evidence="8 13" id="KW-1133">Transmembrane helix</keyword>
<dbReference type="EMBL" id="NBSK02000008">
    <property type="protein sequence ID" value="KAJ0189272.1"/>
    <property type="molecule type" value="Genomic_DNA"/>
</dbReference>
<evidence type="ECO:0000256" key="2">
    <source>
        <dbReference type="ARBA" id="ARBA00005194"/>
    </source>
</evidence>
<dbReference type="GO" id="GO:0005789">
    <property type="term" value="C:endoplasmic reticulum membrane"/>
    <property type="evidence" value="ECO:0000318"/>
    <property type="project" value="GO_Central"/>
</dbReference>
<keyword evidence="12 13" id="KW-0456">Lyase</keyword>
<keyword evidence="7 13" id="KW-0276">Fatty acid metabolism</keyword>
<dbReference type="GO" id="GO:0042761">
    <property type="term" value="P:very long-chain fatty acid biosynthetic process"/>
    <property type="evidence" value="ECO:0000318"/>
    <property type="project" value="GO_Central"/>
</dbReference>
<evidence type="ECO:0000256" key="10">
    <source>
        <dbReference type="ARBA" id="ARBA00023136"/>
    </source>
</evidence>
<comment type="caution">
    <text evidence="13">Lacks conserved residue(s) required for the propagation of feature annotation.</text>
</comment>
<evidence type="ECO:0000313" key="14">
    <source>
        <dbReference type="EMBL" id="KAJ0189272.1"/>
    </source>
</evidence>
<evidence type="ECO:0000256" key="1">
    <source>
        <dbReference type="ARBA" id="ARBA00004141"/>
    </source>
</evidence>
<evidence type="ECO:0000256" key="13">
    <source>
        <dbReference type="RuleBase" id="RU363109"/>
    </source>
</evidence>
<dbReference type="PANTHER" id="PTHR11035:SF35">
    <property type="entry name" value="VERY-LONG-CHAIN (3R)-3-HYDROXYACYL-COA DEHYDRATASE"/>
    <property type="match status" value="1"/>
</dbReference>
<evidence type="ECO:0000256" key="6">
    <source>
        <dbReference type="ARBA" id="ARBA00022692"/>
    </source>
</evidence>
<evidence type="ECO:0000256" key="4">
    <source>
        <dbReference type="ARBA" id="ARBA00013122"/>
    </source>
</evidence>
<evidence type="ECO:0000256" key="3">
    <source>
        <dbReference type="ARBA" id="ARBA00007811"/>
    </source>
</evidence>
<dbReference type="GO" id="GO:0030497">
    <property type="term" value="P:fatty acid elongation"/>
    <property type="evidence" value="ECO:0000318"/>
    <property type="project" value="GO_Central"/>
</dbReference>
<keyword evidence="5 13" id="KW-0444">Lipid biosynthesis</keyword>
<keyword evidence="11 13" id="KW-0275">Fatty acid biosynthesis</keyword>
<gene>
    <name evidence="14" type="ORF">LSAT_V11C800419160</name>
</gene>
<dbReference type="GO" id="GO:0102158">
    <property type="term" value="F:very-long-chain (3R)-3-hydroxyacyl-CoA dehydratase activity"/>
    <property type="evidence" value="ECO:0007669"/>
    <property type="project" value="UniProtKB-EC"/>
</dbReference>
<dbReference type="PANTHER" id="PTHR11035">
    <property type="entry name" value="VERY-LONG-CHAIN (3R)-3-HYDROXYACYL-COA DEHYDRATASE"/>
    <property type="match status" value="1"/>
</dbReference>
<dbReference type="EC" id="4.2.1.134" evidence="4 13"/>
<keyword evidence="6 13" id="KW-0812">Transmembrane</keyword>
<organism evidence="14 15">
    <name type="scientific">Lactuca sativa</name>
    <name type="common">Garden lettuce</name>
    <dbReference type="NCBI Taxonomy" id="4236"/>
    <lineage>
        <taxon>Eukaryota</taxon>
        <taxon>Viridiplantae</taxon>
        <taxon>Streptophyta</taxon>
        <taxon>Embryophyta</taxon>
        <taxon>Tracheophyta</taxon>
        <taxon>Spermatophyta</taxon>
        <taxon>Magnoliopsida</taxon>
        <taxon>eudicotyledons</taxon>
        <taxon>Gunneridae</taxon>
        <taxon>Pentapetalae</taxon>
        <taxon>asterids</taxon>
        <taxon>campanulids</taxon>
        <taxon>Asterales</taxon>
        <taxon>Asteraceae</taxon>
        <taxon>Cichorioideae</taxon>
        <taxon>Cichorieae</taxon>
        <taxon>Lactucinae</taxon>
        <taxon>Lactuca</taxon>
    </lineage>
</organism>
<dbReference type="Proteomes" id="UP000235145">
    <property type="component" value="Unassembled WGS sequence"/>
</dbReference>
<dbReference type="Pfam" id="PF04387">
    <property type="entry name" value="PTPLA"/>
    <property type="match status" value="1"/>
</dbReference>
<keyword evidence="13" id="KW-0256">Endoplasmic reticulum</keyword>
<evidence type="ECO:0000256" key="5">
    <source>
        <dbReference type="ARBA" id="ARBA00022516"/>
    </source>
</evidence>
<keyword evidence="9 13" id="KW-0443">Lipid metabolism</keyword>
<proteinExistence type="inferred from homology"/>
<feature type="transmembrane region" description="Helical" evidence="13">
    <location>
        <begin position="6"/>
        <end position="29"/>
    </location>
</feature>
<evidence type="ECO:0000256" key="7">
    <source>
        <dbReference type="ARBA" id="ARBA00022832"/>
    </source>
</evidence>
<evidence type="ECO:0000256" key="8">
    <source>
        <dbReference type="ARBA" id="ARBA00022989"/>
    </source>
</evidence>
<feature type="transmembrane region" description="Helical" evidence="13">
    <location>
        <begin position="176"/>
        <end position="201"/>
    </location>
</feature>
<protein>
    <recommendedName>
        <fullName evidence="4 13">Very-long-chain (3R)-3-hydroxyacyl-CoA dehydratase</fullName>
        <ecNumber evidence="4 13">4.2.1.134</ecNumber>
    </recommendedName>
</protein>
<dbReference type="AlphaFoldDB" id="A0A9R1WXS7"/>
<keyword evidence="15" id="KW-1185">Reference proteome</keyword>
<comment type="caution">
    <text evidence="14">The sequence shown here is derived from an EMBL/GenBank/DDBJ whole genome shotgun (WGS) entry which is preliminary data.</text>
</comment>
<feature type="transmembrane region" description="Helical" evidence="13">
    <location>
        <begin position="133"/>
        <end position="156"/>
    </location>
</feature>
<comment type="similarity">
    <text evidence="3 13">Belongs to the very long-chain fatty acids dehydratase HACD family.</text>
</comment>
<keyword evidence="10 13" id="KW-0472">Membrane</keyword>
<evidence type="ECO:0000256" key="11">
    <source>
        <dbReference type="ARBA" id="ARBA00023160"/>
    </source>
</evidence>
<dbReference type="GO" id="GO:0018812">
    <property type="term" value="F:3-hydroxyacyl-CoA dehydratase activity"/>
    <property type="evidence" value="ECO:0000318"/>
    <property type="project" value="GO_Central"/>
</dbReference>
<accession>A0A9R1WXS7</accession>
<evidence type="ECO:0000256" key="9">
    <source>
        <dbReference type="ARBA" id="ARBA00023098"/>
    </source>
</evidence>